<comment type="cofactor">
    <cofactor evidence="1">
        <name>(R)-lipoate</name>
        <dbReference type="ChEBI" id="CHEBI:83088"/>
    </cofactor>
</comment>
<dbReference type="EC" id="1.2.4.1" evidence="9"/>
<proteinExistence type="predicted"/>
<name>X7F618_9RHOB</name>
<dbReference type="InterPro" id="IPR033248">
    <property type="entry name" value="Transketolase_C"/>
</dbReference>
<dbReference type="Gene3D" id="3.40.50.970">
    <property type="match status" value="1"/>
</dbReference>
<dbReference type="InterPro" id="IPR003016">
    <property type="entry name" value="2-oxoA_DH_lipoyl-BS"/>
</dbReference>
<feature type="compositionally biased region" description="Pro residues" evidence="7">
    <location>
        <begin position="91"/>
        <end position="102"/>
    </location>
</feature>
<dbReference type="SMART" id="SM00861">
    <property type="entry name" value="Transket_pyr"/>
    <property type="match status" value="1"/>
</dbReference>
<feature type="region of interest" description="Disordered" evidence="7">
    <location>
        <begin position="88"/>
        <end position="121"/>
    </location>
</feature>
<dbReference type="Pfam" id="PF02779">
    <property type="entry name" value="Transket_pyr"/>
    <property type="match status" value="1"/>
</dbReference>
<feature type="domain" description="Lipoyl-binding" evidence="8">
    <location>
        <begin position="2"/>
        <end position="78"/>
    </location>
</feature>
<organism evidence="9 10">
    <name type="scientific">Roseivivax isoporae LMG 25204</name>
    <dbReference type="NCBI Taxonomy" id="1449351"/>
    <lineage>
        <taxon>Bacteria</taxon>
        <taxon>Pseudomonadati</taxon>
        <taxon>Pseudomonadota</taxon>
        <taxon>Alphaproteobacteria</taxon>
        <taxon>Rhodobacterales</taxon>
        <taxon>Roseobacteraceae</taxon>
        <taxon>Roseivivax</taxon>
    </lineage>
</organism>
<dbReference type="Gene3D" id="2.40.50.100">
    <property type="match status" value="1"/>
</dbReference>
<comment type="caution">
    <text evidence="9">The sequence shown here is derived from an EMBL/GenBank/DDBJ whole genome shotgun (WGS) entry which is preliminary data.</text>
</comment>
<sequence length="450" mass="47712">MPTEILMPALSPTMEEGRLARWYVKEGDRVDAGDVIAEIETDKATLEFEAVAPGRLGPILVPEGAEAVKVNTPIAVLLSAAEDGTEIALPETPPAAPPPAPRPAARGARSGTLREPGWDADLPRGTLTVREALRDALAEEMRRDDDVVLIGEEVAEYQGAYKITQGLFDEFGARRVMDAPITEHAFTGIAVGAAFAGLRPVVEYMSFAFAMQAMDQIVNSAAKTHYMSGGAVTCPLVLRGPQGMGGRVGAQHAQCFASWFAQVPGLKVVAPFAASDAKGLLKAAIRDPNPVVFLESEALYGRAFEVPDLGEDHVVPLGRARVWREGTDVTIVSFGAGMAHALAAADTLAEEGLSAEVIDLRSLRPLDTGTVIESVKRTSRCVTVEDGWPVGAVGDHIAAEVMRGAFDWLDAPVLSVTGRDLPMPYAETLEQAALVTSGDVVAAARRVCNR</sequence>
<dbReference type="InterPro" id="IPR000089">
    <property type="entry name" value="Biotin_lipoyl"/>
</dbReference>
<comment type="function">
    <text evidence="6">The pyruvate dehydrogenase complex catalyzes the overall conversion of pyruvate to acetyl-CoA and CO(2). It contains multiple copies of three enzymatic components: pyruvate dehydrogenase (E1), dihydrolipoamide acetyltransferase (E2) and lipoamide dehydrogenase (E3).</text>
</comment>
<dbReference type="InterPro" id="IPR009014">
    <property type="entry name" value="Transketo_C/PFOR_II"/>
</dbReference>
<dbReference type="FunFam" id="2.40.50.100:FF:000010">
    <property type="entry name" value="Acetyltransferase component of pyruvate dehydrogenase complex"/>
    <property type="match status" value="1"/>
</dbReference>
<keyword evidence="9" id="KW-0670">Pyruvate</keyword>
<dbReference type="CDD" id="cd07036">
    <property type="entry name" value="TPP_PYR_E1-PDHc-beta_like"/>
    <property type="match status" value="1"/>
</dbReference>
<keyword evidence="10" id="KW-1185">Reference proteome</keyword>
<dbReference type="eggNOG" id="COG0022">
    <property type="taxonomic scope" value="Bacteria"/>
</dbReference>
<dbReference type="InterPro" id="IPR011053">
    <property type="entry name" value="Single_hybrid_motif"/>
</dbReference>
<comment type="cofactor">
    <cofactor evidence="2">
        <name>thiamine diphosphate</name>
        <dbReference type="ChEBI" id="CHEBI:58937"/>
    </cofactor>
</comment>
<dbReference type="SUPFAM" id="SSF51230">
    <property type="entry name" value="Single hybrid motif"/>
    <property type="match status" value="1"/>
</dbReference>
<dbReference type="PANTHER" id="PTHR43257:SF2">
    <property type="entry name" value="PYRUVATE DEHYDROGENASE E1 COMPONENT SUBUNIT BETA"/>
    <property type="match status" value="1"/>
</dbReference>
<protein>
    <submittedName>
        <fullName evidence="9">Pyruvate dehydrogenase subunit beta</fullName>
        <ecNumber evidence="9">1.2.4.1</ecNumber>
    </submittedName>
</protein>
<evidence type="ECO:0000313" key="9">
    <source>
        <dbReference type="EMBL" id="ETX28255.1"/>
    </source>
</evidence>
<evidence type="ECO:0000256" key="4">
    <source>
        <dbReference type="ARBA" id="ARBA00023002"/>
    </source>
</evidence>
<dbReference type="Gene3D" id="3.40.50.920">
    <property type="match status" value="1"/>
</dbReference>
<dbReference type="SUPFAM" id="SSF52518">
    <property type="entry name" value="Thiamin diphosphate-binding fold (THDP-binding)"/>
    <property type="match status" value="1"/>
</dbReference>
<evidence type="ECO:0000256" key="5">
    <source>
        <dbReference type="ARBA" id="ARBA00023052"/>
    </source>
</evidence>
<dbReference type="AlphaFoldDB" id="X7F618"/>
<accession>X7F618</accession>
<gene>
    <name evidence="9" type="ORF">RISW2_09085</name>
</gene>
<dbReference type="Pfam" id="PF02780">
    <property type="entry name" value="Transketolase_C"/>
    <property type="match status" value="1"/>
</dbReference>
<dbReference type="PANTHER" id="PTHR43257">
    <property type="entry name" value="PYRUVATE DEHYDROGENASE E1 COMPONENT BETA SUBUNIT"/>
    <property type="match status" value="1"/>
</dbReference>
<evidence type="ECO:0000256" key="6">
    <source>
        <dbReference type="ARBA" id="ARBA00025211"/>
    </source>
</evidence>
<evidence type="ECO:0000256" key="2">
    <source>
        <dbReference type="ARBA" id="ARBA00001964"/>
    </source>
</evidence>
<evidence type="ECO:0000259" key="8">
    <source>
        <dbReference type="PROSITE" id="PS50968"/>
    </source>
</evidence>
<keyword evidence="4 9" id="KW-0560">Oxidoreductase</keyword>
<evidence type="ECO:0000256" key="1">
    <source>
        <dbReference type="ARBA" id="ARBA00001938"/>
    </source>
</evidence>
<dbReference type="PATRIC" id="fig|1449351.3.peg.2870"/>
<dbReference type="PROSITE" id="PS00189">
    <property type="entry name" value="LIPOYL"/>
    <property type="match status" value="1"/>
</dbReference>
<dbReference type="FunFam" id="3.40.50.970:FF:000001">
    <property type="entry name" value="Pyruvate dehydrogenase E1 beta subunit"/>
    <property type="match status" value="1"/>
</dbReference>
<dbReference type="OrthoDB" id="9780894at2"/>
<dbReference type="NCBIfam" id="NF008854">
    <property type="entry name" value="PRK11892.1"/>
    <property type="match status" value="1"/>
</dbReference>
<keyword evidence="5" id="KW-0786">Thiamine pyrophosphate</keyword>
<keyword evidence="3" id="KW-0450">Lipoyl</keyword>
<dbReference type="InterPro" id="IPR029061">
    <property type="entry name" value="THDP-binding"/>
</dbReference>
<dbReference type="EMBL" id="JAME01000021">
    <property type="protein sequence ID" value="ETX28255.1"/>
    <property type="molecule type" value="Genomic_DNA"/>
</dbReference>
<dbReference type="Proteomes" id="UP000023430">
    <property type="component" value="Unassembled WGS sequence"/>
</dbReference>
<dbReference type="PROSITE" id="PS50968">
    <property type="entry name" value="BIOTINYL_LIPOYL"/>
    <property type="match status" value="1"/>
</dbReference>
<evidence type="ECO:0000313" key="10">
    <source>
        <dbReference type="Proteomes" id="UP000023430"/>
    </source>
</evidence>
<evidence type="ECO:0000256" key="3">
    <source>
        <dbReference type="ARBA" id="ARBA00022823"/>
    </source>
</evidence>
<dbReference type="FunFam" id="3.40.50.920:FF:000001">
    <property type="entry name" value="Pyruvate dehydrogenase E1 beta subunit"/>
    <property type="match status" value="1"/>
</dbReference>
<dbReference type="Pfam" id="PF00364">
    <property type="entry name" value="Biotin_lipoyl"/>
    <property type="match status" value="1"/>
</dbReference>
<dbReference type="STRING" id="1449351.RISW2_09085"/>
<dbReference type="NCBIfam" id="NF006667">
    <property type="entry name" value="PRK09212.1"/>
    <property type="match status" value="1"/>
</dbReference>
<dbReference type="SUPFAM" id="SSF52922">
    <property type="entry name" value="TK C-terminal domain-like"/>
    <property type="match status" value="1"/>
</dbReference>
<evidence type="ECO:0000256" key="7">
    <source>
        <dbReference type="SAM" id="MobiDB-lite"/>
    </source>
</evidence>
<reference evidence="9 10" key="1">
    <citation type="submission" date="2014-01" db="EMBL/GenBank/DDBJ databases">
        <title>Roseivivax isoporae LMG 25204 Genome Sequencing.</title>
        <authorList>
            <person name="Lai Q."/>
            <person name="Li G."/>
            <person name="Shao Z."/>
        </authorList>
    </citation>
    <scope>NUCLEOTIDE SEQUENCE [LARGE SCALE GENOMIC DNA]</scope>
    <source>
        <strain evidence="9 10">LMG 25204</strain>
    </source>
</reference>
<dbReference type="RefSeq" id="WP_043772316.1">
    <property type="nucleotide sequence ID" value="NZ_JAME01000021.1"/>
</dbReference>
<dbReference type="GO" id="GO:0004739">
    <property type="term" value="F:pyruvate dehydrogenase (acetyl-transferring) activity"/>
    <property type="evidence" value="ECO:0007669"/>
    <property type="project" value="UniProtKB-EC"/>
</dbReference>
<dbReference type="CDD" id="cd06849">
    <property type="entry name" value="lipoyl_domain"/>
    <property type="match status" value="1"/>
</dbReference>
<dbReference type="InterPro" id="IPR005475">
    <property type="entry name" value="Transketolase-like_Pyr-bd"/>
</dbReference>